<dbReference type="GO" id="GO:0004435">
    <property type="term" value="F:phosphatidylinositol-4,5-bisphosphate phospholipase C activity"/>
    <property type="evidence" value="ECO:0007669"/>
    <property type="project" value="UniProtKB-EC"/>
</dbReference>
<dbReference type="GO" id="GO:0051209">
    <property type="term" value="P:release of sequestered calcium ion into cytosol"/>
    <property type="evidence" value="ECO:0007669"/>
    <property type="project" value="TreeGrafter"/>
</dbReference>
<keyword evidence="4" id="KW-0443">Lipid metabolism</keyword>
<evidence type="ECO:0000256" key="5">
    <source>
        <dbReference type="SAM" id="Phobius"/>
    </source>
</evidence>
<evidence type="ECO:0000313" key="7">
    <source>
        <dbReference type="EMBL" id="QHT23942.1"/>
    </source>
</evidence>
<keyword evidence="5" id="KW-1133">Transmembrane helix</keyword>
<evidence type="ECO:0000259" key="6">
    <source>
        <dbReference type="PROSITE" id="PS50008"/>
    </source>
</evidence>
<keyword evidence="5" id="KW-0812">Transmembrane</keyword>
<keyword evidence="3" id="KW-0442">Lipid degradation</keyword>
<dbReference type="EC" id="3.1.4.11" evidence="1"/>
<reference evidence="7" key="1">
    <citation type="journal article" date="2020" name="Nature">
        <title>Giant virus diversity and host interactions through global metagenomics.</title>
        <authorList>
            <person name="Schulz F."/>
            <person name="Roux S."/>
            <person name="Paez-Espino D."/>
            <person name="Jungbluth S."/>
            <person name="Walsh D.A."/>
            <person name="Denef V.J."/>
            <person name="McMahon K.D."/>
            <person name="Konstantinidis K.T."/>
            <person name="Eloe-Fadrosh E.A."/>
            <person name="Kyrpides N.C."/>
            <person name="Woyke T."/>
        </authorList>
    </citation>
    <scope>NUCLEOTIDE SEQUENCE</scope>
    <source>
        <strain evidence="7">GVMAG-M-3300023179-132</strain>
    </source>
</reference>
<dbReference type="GO" id="GO:0016042">
    <property type="term" value="P:lipid catabolic process"/>
    <property type="evidence" value="ECO:0007669"/>
    <property type="project" value="UniProtKB-KW"/>
</dbReference>
<dbReference type="InterPro" id="IPR017946">
    <property type="entry name" value="PLC-like_Pdiesterase_TIM-brl"/>
</dbReference>
<keyword evidence="5" id="KW-0472">Membrane</keyword>
<evidence type="ECO:0000256" key="3">
    <source>
        <dbReference type="ARBA" id="ARBA00022963"/>
    </source>
</evidence>
<dbReference type="Pfam" id="PF00387">
    <property type="entry name" value="PI-PLC-Y"/>
    <property type="match status" value="1"/>
</dbReference>
<dbReference type="AlphaFoldDB" id="A0A6C0E5E3"/>
<organism evidence="7">
    <name type="scientific">viral metagenome</name>
    <dbReference type="NCBI Taxonomy" id="1070528"/>
    <lineage>
        <taxon>unclassified sequences</taxon>
        <taxon>metagenomes</taxon>
        <taxon>organismal metagenomes</taxon>
    </lineage>
</organism>
<dbReference type="InterPro" id="IPR001192">
    <property type="entry name" value="PI-PLC_fam"/>
</dbReference>
<evidence type="ECO:0000256" key="1">
    <source>
        <dbReference type="ARBA" id="ARBA00012368"/>
    </source>
</evidence>
<protein>
    <recommendedName>
        <fullName evidence="1">phosphoinositide phospholipase C</fullName>
        <ecNumber evidence="1">3.1.4.11</ecNumber>
    </recommendedName>
</protein>
<feature type="domain" description="PI-PLC Y-box" evidence="6">
    <location>
        <begin position="233"/>
        <end position="331"/>
    </location>
</feature>
<dbReference type="PROSITE" id="PS50007">
    <property type="entry name" value="PIPLC_X_DOMAIN"/>
    <property type="match status" value="1"/>
</dbReference>
<dbReference type="InterPro" id="IPR001711">
    <property type="entry name" value="PLipase_C_Pinositol-sp_Y"/>
</dbReference>
<dbReference type="SUPFAM" id="SSF51695">
    <property type="entry name" value="PLC-like phosphodiesterases"/>
    <property type="match status" value="1"/>
</dbReference>
<dbReference type="EMBL" id="MN739735">
    <property type="protein sequence ID" value="QHT23942.1"/>
    <property type="molecule type" value="Genomic_DNA"/>
</dbReference>
<dbReference type="PANTHER" id="PTHR10336:SF36">
    <property type="entry name" value="1-PHOSPHATIDYLINOSITOL 4,5-BISPHOSPHATE PHOSPHODIESTERASE BETA-4"/>
    <property type="match status" value="1"/>
</dbReference>
<dbReference type="PANTHER" id="PTHR10336">
    <property type="entry name" value="PHOSPHOINOSITIDE-SPECIFIC PHOSPHOLIPASE C FAMILY PROTEIN"/>
    <property type="match status" value="1"/>
</dbReference>
<dbReference type="PROSITE" id="PS50008">
    <property type="entry name" value="PIPLC_Y_DOMAIN"/>
    <property type="match status" value="1"/>
</dbReference>
<keyword evidence="2" id="KW-0378">Hydrolase</keyword>
<evidence type="ECO:0000256" key="4">
    <source>
        <dbReference type="ARBA" id="ARBA00023098"/>
    </source>
</evidence>
<evidence type="ECO:0000256" key="2">
    <source>
        <dbReference type="ARBA" id="ARBA00022801"/>
    </source>
</evidence>
<dbReference type="Pfam" id="PF00388">
    <property type="entry name" value="PI-PLC-X"/>
    <property type="match status" value="1"/>
</dbReference>
<sequence length="363" mass="41931">MIDINKLDEGTINLFILFVFVVIILMMGLYFYRVLRMDRNECKYTDNLYNKSDSYINSIVDNAKAADYALYDYYIKTAYNACSGGGYKNDFVNICHLKNVLKTGARCLDFEIYSVNNRPVVSTSTADNFHVKETYNSVDFADVISTIQYYAFSDHSPNKNDPILLHLRIKSNNIKIYKAMTDIMKNCPYMIGKDYNYENNGYNIGSEPLKKFKGKILLIVDKSNDTFMNDDGFYEYVNLTSNSVFMRSYKYKDVKETADADEIIRYNKTRMSIVVPDVGPEPPNPNGLLAREAGCQMIAMRYQNPDTLFQENTSFFDKCGYAFCLRPERLRQIPVTIRPPVPQKPSLSYATRDISSNFYKFQI</sequence>
<dbReference type="Gene3D" id="3.20.20.190">
    <property type="entry name" value="Phosphatidylinositol (PI) phosphodiesterase"/>
    <property type="match status" value="1"/>
</dbReference>
<accession>A0A6C0E5E3</accession>
<proteinExistence type="predicted"/>
<name>A0A6C0E5E3_9ZZZZ</name>
<dbReference type="InterPro" id="IPR000909">
    <property type="entry name" value="PLipase_C_PInositol-sp_X_dom"/>
</dbReference>
<dbReference type="GO" id="GO:0048015">
    <property type="term" value="P:phosphatidylinositol-mediated signaling"/>
    <property type="evidence" value="ECO:0007669"/>
    <property type="project" value="TreeGrafter"/>
</dbReference>
<feature type="transmembrane region" description="Helical" evidence="5">
    <location>
        <begin position="12"/>
        <end position="32"/>
    </location>
</feature>